<feature type="transmembrane region" description="Helical" evidence="6">
    <location>
        <begin position="280"/>
        <end position="299"/>
    </location>
</feature>
<dbReference type="Gene3D" id="1.20.1250.20">
    <property type="entry name" value="MFS general substrate transporter like domains"/>
    <property type="match status" value="1"/>
</dbReference>
<keyword evidence="2" id="KW-1003">Cell membrane</keyword>
<evidence type="ECO:0000256" key="2">
    <source>
        <dbReference type="ARBA" id="ARBA00022475"/>
    </source>
</evidence>
<dbReference type="Proteomes" id="UP000435648">
    <property type="component" value="Chromosome"/>
</dbReference>
<comment type="subcellular location">
    <subcellularLocation>
        <location evidence="1">Cell membrane</location>
        <topology evidence="1">Multi-pass membrane protein</topology>
    </subcellularLocation>
</comment>
<dbReference type="InterPro" id="IPR036259">
    <property type="entry name" value="MFS_trans_sf"/>
</dbReference>
<reference evidence="8 9" key="1">
    <citation type="submission" date="2019-12" db="EMBL/GenBank/DDBJ databases">
        <title>The genome of Stappia indica PHM037.</title>
        <authorList>
            <person name="Kacar D."/>
            <person name="Galan B."/>
            <person name="Canedo L."/>
            <person name="Rodriguez P."/>
            <person name="de la Calle F."/>
            <person name="Garcia J.L."/>
        </authorList>
    </citation>
    <scope>NUCLEOTIDE SEQUENCE [LARGE SCALE GENOMIC DNA]</scope>
    <source>
        <strain evidence="8 9">PHM037</strain>
    </source>
</reference>
<evidence type="ECO:0000256" key="5">
    <source>
        <dbReference type="ARBA" id="ARBA00023136"/>
    </source>
</evidence>
<feature type="transmembrane region" description="Helical" evidence="6">
    <location>
        <begin position="370"/>
        <end position="391"/>
    </location>
</feature>
<organism evidence="8 9">
    <name type="scientific">Stappia indica</name>
    <dbReference type="NCBI Taxonomy" id="538381"/>
    <lineage>
        <taxon>Bacteria</taxon>
        <taxon>Pseudomonadati</taxon>
        <taxon>Pseudomonadota</taxon>
        <taxon>Alphaproteobacteria</taxon>
        <taxon>Hyphomicrobiales</taxon>
        <taxon>Stappiaceae</taxon>
        <taxon>Stappia</taxon>
    </lineage>
</organism>
<evidence type="ECO:0000313" key="8">
    <source>
        <dbReference type="EMBL" id="QGZ34129.1"/>
    </source>
</evidence>
<feature type="transmembrane region" description="Helical" evidence="6">
    <location>
        <begin position="341"/>
        <end position="364"/>
    </location>
</feature>
<keyword evidence="4 6" id="KW-1133">Transmembrane helix</keyword>
<dbReference type="PANTHER" id="PTHR43124:SF5">
    <property type="entry name" value="PURINE RIBONUCLEOSIDE EFFLUX PUMP NEPI"/>
    <property type="match status" value="1"/>
</dbReference>
<evidence type="ECO:0000256" key="4">
    <source>
        <dbReference type="ARBA" id="ARBA00022989"/>
    </source>
</evidence>
<evidence type="ECO:0000256" key="3">
    <source>
        <dbReference type="ARBA" id="ARBA00022692"/>
    </source>
</evidence>
<protein>
    <submittedName>
        <fullName evidence="8">MFS transporter</fullName>
    </submittedName>
</protein>
<dbReference type="AlphaFoldDB" id="A0A857C5G8"/>
<feature type="transmembrane region" description="Helical" evidence="6">
    <location>
        <begin position="12"/>
        <end position="35"/>
    </location>
</feature>
<feature type="transmembrane region" description="Helical" evidence="6">
    <location>
        <begin position="245"/>
        <end position="268"/>
    </location>
</feature>
<dbReference type="InterPro" id="IPR050189">
    <property type="entry name" value="MFS_Efflux_Transporters"/>
</dbReference>
<feature type="transmembrane region" description="Helical" evidence="6">
    <location>
        <begin position="112"/>
        <end position="133"/>
    </location>
</feature>
<evidence type="ECO:0000256" key="6">
    <source>
        <dbReference type="SAM" id="Phobius"/>
    </source>
</evidence>
<evidence type="ECO:0000256" key="1">
    <source>
        <dbReference type="ARBA" id="ARBA00004651"/>
    </source>
</evidence>
<dbReference type="EMBL" id="CP046908">
    <property type="protein sequence ID" value="QGZ34129.1"/>
    <property type="molecule type" value="Genomic_DNA"/>
</dbReference>
<feature type="transmembrane region" description="Helical" evidence="6">
    <location>
        <begin position="173"/>
        <end position="198"/>
    </location>
</feature>
<dbReference type="InterPro" id="IPR011701">
    <property type="entry name" value="MFS"/>
</dbReference>
<feature type="transmembrane region" description="Helical" evidence="6">
    <location>
        <begin position="145"/>
        <end position="167"/>
    </location>
</feature>
<dbReference type="Pfam" id="PF07690">
    <property type="entry name" value="MFS_1"/>
    <property type="match status" value="1"/>
</dbReference>
<feature type="transmembrane region" description="Helical" evidence="6">
    <location>
        <begin position="86"/>
        <end position="106"/>
    </location>
</feature>
<sequence length="400" mass="40422">MTDRNLSAGAPAASTVPAWSAVFAMSLGVFSLVGAEFLPASLLTPMAEDLGITEGLAGQAVTATAAMGVVASLLVAALTHRIDRRTVLAGFSVLLILSNLVVAFAGSVEVLLAGRLLLGAALGGFWSLSTAVVMRLVPEASVPKALSIMVSGVSAATIFAAPVGSYLGDLLGWRYVFAGAAGLGVAVLAVQLATLPALPPRGRSRLSTLVELMSRRHIALAMLAVLLVFAGHMSLFTYIRPFLETVTGIGVTAISATLLAFGIANFLGNYLGSLLVARSLRLTLALAPLAISALAYLLTNLGASFPSALVIITVWGLAFGTVPVAWSAWVSRAVADEAESAGGLLVAAINLAIAAGAAVGGLVLDLSGVVSVFLTSGAVLVLATLTVLAGVQTARVPARA</sequence>
<keyword evidence="5 6" id="KW-0472">Membrane</keyword>
<dbReference type="CDD" id="cd17324">
    <property type="entry name" value="MFS_NepI_like"/>
    <property type="match status" value="1"/>
</dbReference>
<feature type="transmembrane region" description="Helical" evidence="6">
    <location>
        <begin position="55"/>
        <end position="79"/>
    </location>
</feature>
<dbReference type="RefSeq" id="WP_158193112.1">
    <property type="nucleotide sequence ID" value="NZ_CP046908.1"/>
</dbReference>
<feature type="transmembrane region" description="Helical" evidence="6">
    <location>
        <begin position="218"/>
        <end position="239"/>
    </location>
</feature>
<gene>
    <name evidence="8" type="ORF">GH266_06145</name>
</gene>
<dbReference type="OrthoDB" id="9812189at2"/>
<dbReference type="GO" id="GO:0022857">
    <property type="term" value="F:transmembrane transporter activity"/>
    <property type="evidence" value="ECO:0007669"/>
    <property type="project" value="InterPro"/>
</dbReference>
<name>A0A857C5G8_9HYPH</name>
<dbReference type="PROSITE" id="PS50850">
    <property type="entry name" value="MFS"/>
    <property type="match status" value="1"/>
</dbReference>
<proteinExistence type="predicted"/>
<dbReference type="PANTHER" id="PTHR43124">
    <property type="entry name" value="PURINE EFFLUX PUMP PBUE"/>
    <property type="match status" value="1"/>
</dbReference>
<feature type="transmembrane region" description="Helical" evidence="6">
    <location>
        <begin position="305"/>
        <end position="329"/>
    </location>
</feature>
<dbReference type="GO" id="GO:0005886">
    <property type="term" value="C:plasma membrane"/>
    <property type="evidence" value="ECO:0007669"/>
    <property type="project" value="UniProtKB-SubCell"/>
</dbReference>
<dbReference type="KEGG" id="siw:GH266_06145"/>
<keyword evidence="3 6" id="KW-0812">Transmembrane</keyword>
<accession>A0A857C5G8</accession>
<dbReference type="InterPro" id="IPR020846">
    <property type="entry name" value="MFS_dom"/>
</dbReference>
<evidence type="ECO:0000313" key="9">
    <source>
        <dbReference type="Proteomes" id="UP000435648"/>
    </source>
</evidence>
<dbReference type="SUPFAM" id="SSF103473">
    <property type="entry name" value="MFS general substrate transporter"/>
    <property type="match status" value="1"/>
</dbReference>
<evidence type="ECO:0000259" key="7">
    <source>
        <dbReference type="PROSITE" id="PS50850"/>
    </source>
</evidence>
<feature type="domain" description="Major facilitator superfamily (MFS) profile" evidence="7">
    <location>
        <begin position="14"/>
        <end position="395"/>
    </location>
</feature>